<reference evidence="2" key="2">
    <citation type="submission" date="2023-06" db="EMBL/GenBank/DDBJ databases">
        <authorList>
            <consortium name="Lawrence Berkeley National Laboratory"/>
            <person name="Haridas S."/>
            <person name="Hensen N."/>
            <person name="Bonometti L."/>
            <person name="Westerberg I."/>
            <person name="Brannstrom I.O."/>
            <person name="Guillou S."/>
            <person name="Cros-Aarteil S."/>
            <person name="Calhoun S."/>
            <person name="Kuo A."/>
            <person name="Mondo S."/>
            <person name="Pangilinan J."/>
            <person name="Riley R."/>
            <person name="Labutti K."/>
            <person name="Andreopoulos B."/>
            <person name="Lipzen A."/>
            <person name="Chen C."/>
            <person name="Yanf M."/>
            <person name="Daum C."/>
            <person name="Ng V."/>
            <person name="Clum A."/>
            <person name="Steindorff A."/>
            <person name="Ohm R."/>
            <person name="Martin F."/>
            <person name="Silar P."/>
            <person name="Natvig D."/>
            <person name="Lalanne C."/>
            <person name="Gautier V."/>
            <person name="Ament-Velasquez S.L."/>
            <person name="Kruys A."/>
            <person name="Hutchinson M.I."/>
            <person name="Powell A.J."/>
            <person name="Barry K."/>
            <person name="Miller A.N."/>
            <person name="Grigoriev I.V."/>
            <person name="Debuchy R."/>
            <person name="Gladieux P."/>
            <person name="Thoren M.H."/>
            <person name="Johannesson H."/>
        </authorList>
    </citation>
    <scope>NUCLEOTIDE SEQUENCE</scope>
    <source>
        <strain evidence="2">CBS 958.72</strain>
    </source>
</reference>
<comment type="caution">
    <text evidence="2">The sequence shown here is derived from an EMBL/GenBank/DDBJ whole genome shotgun (WGS) entry which is preliminary data.</text>
</comment>
<dbReference type="PANTHER" id="PTHR11362:SF78">
    <property type="entry name" value="PROTEASE INHIBITOR"/>
    <property type="match status" value="1"/>
</dbReference>
<dbReference type="Pfam" id="PF01161">
    <property type="entry name" value="PBP"/>
    <property type="match status" value="1"/>
</dbReference>
<dbReference type="Proteomes" id="UP001287356">
    <property type="component" value="Unassembled WGS sequence"/>
</dbReference>
<dbReference type="SUPFAM" id="SSF49777">
    <property type="entry name" value="PEBP-like"/>
    <property type="match status" value="1"/>
</dbReference>
<dbReference type="GO" id="GO:0030162">
    <property type="term" value="P:regulation of proteolysis"/>
    <property type="evidence" value="ECO:0007669"/>
    <property type="project" value="TreeGrafter"/>
</dbReference>
<dbReference type="EMBL" id="JAULSN010000018">
    <property type="protein sequence ID" value="KAK3358327.1"/>
    <property type="molecule type" value="Genomic_DNA"/>
</dbReference>
<keyword evidence="2" id="KW-0646">Protease inhibitor</keyword>
<dbReference type="GO" id="GO:0005543">
    <property type="term" value="F:phospholipid binding"/>
    <property type="evidence" value="ECO:0007669"/>
    <property type="project" value="TreeGrafter"/>
</dbReference>
<evidence type="ECO:0000313" key="2">
    <source>
        <dbReference type="EMBL" id="KAK3377176.1"/>
    </source>
</evidence>
<reference evidence="2" key="1">
    <citation type="journal article" date="2023" name="Mol. Phylogenet. Evol.">
        <title>Genome-scale phylogeny and comparative genomics of the fungal order Sordariales.</title>
        <authorList>
            <person name="Hensen N."/>
            <person name="Bonometti L."/>
            <person name="Westerberg I."/>
            <person name="Brannstrom I.O."/>
            <person name="Guillou S."/>
            <person name="Cros-Aarteil S."/>
            <person name="Calhoun S."/>
            <person name="Haridas S."/>
            <person name="Kuo A."/>
            <person name="Mondo S."/>
            <person name="Pangilinan J."/>
            <person name="Riley R."/>
            <person name="LaButti K."/>
            <person name="Andreopoulos B."/>
            <person name="Lipzen A."/>
            <person name="Chen C."/>
            <person name="Yan M."/>
            <person name="Daum C."/>
            <person name="Ng V."/>
            <person name="Clum A."/>
            <person name="Steindorff A."/>
            <person name="Ohm R.A."/>
            <person name="Martin F."/>
            <person name="Silar P."/>
            <person name="Natvig D.O."/>
            <person name="Lalanne C."/>
            <person name="Gautier V."/>
            <person name="Ament-Velasquez S.L."/>
            <person name="Kruys A."/>
            <person name="Hutchinson M.I."/>
            <person name="Powell A.J."/>
            <person name="Barry K."/>
            <person name="Miller A.N."/>
            <person name="Grigoriev I.V."/>
            <person name="Debuchy R."/>
            <person name="Gladieux P."/>
            <person name="Hiltunen Thoren M."/>
            <person name="Johannesson H."/>
        </authorList>
    </citation>
    <scope>NUCLEOTIDE SEQUENCE</scope>
    <source>
        <strain evidence="2">CBS 958.72</strain>
    </source>
</reference>
<evidence type="ECO:0000313" key="3">
    <source>
        <dbReference type="Proteomes" id="UP001287356"/>
    </source>
</evidence>
<dbReference type="InterPro" id="IPR008914">
    <property type="entry name" value="PEBP"/>
</dbReference>
<keyword evidence="3" id="KW-1185">Reference proteome</keyword>
<dbReference type="InterPro" id="IPR035810">
    <property type="entry name" value="PEBP_euk"/>
</dbReference>
<accession>A0AAE0KJK6</accession>
<dbReference type="PANTHER" id="PTHR11362">
    <property type="entry name" value="PHOSPHATIDYLETHANOLAMINE-BINDING PROTEIN"/>
    <property type="match status" value="1"/>
</dbReference>
<name>A0AAE0KJK6_9PEZI</name>
<dbReference type="Gene3D" id="3.90.280.10">
    <property type="entry name" value="PEBP-like"/>
    <property type="match status" value="1"/>
</dbReference>
<dbReference type="InterPro" id="IPR036610">
    <property type="entry name" value="PEBP-like_sf"/>
</dbReference>
<dbReference type="GO" id="GO:0046578">
    <property type="term" value="P:regulation of Ras protein signal transduction"/>
    <property type="evidence" value="ECO:0007669"/>
    <property type="project" value="TreeGrafter"/>
</dbReference>
<evidence type="ECO:0000313" key="1">
    <source>
        <dbReference type="EMBL" id="KAK3358327.1"/>
    </source>
</evidence>
<dbReference type="AlphaFoldDB" id="A0AAE0KJK6"/>
<protein>
    <submittedName>
        <fullName evidence="2">Protease inhibitor</fullName>
    </submittedName>
</protein>
<proteinExistence type="predicted"/>
<dbReference type="GO" id="GO:0030414">
    <property type="term" value="F:peptidase inhibitor activity"/>
    <property type="evidence" value="ECO:0007669"/>
    <property type="project" value="UniProtKB-KW"/>
</dbReference>
<dbReference type="EMBL" id="JAULSN010000003">
    <property type="protein sequence ID" value="KAK3377176.1"/>
    <property type="molecule type" value="Genomic_DNA"/>
</dbReference>
<gene>
    <name evidence="1" type="ORF">B0T24DRAFT_540664</name>
    <name evidence="2" type="ORF">B0T24DRAFT_592794</name>
</gene>
<organism evidence="2 3">
    <name type="scientific">Lasiosphaeria ovina</name>
    <dbReference type="NCBI Taxonomy" id="92902"/>
    <lineage>
        <taxon>Eukaryota</taxon>
        <taxon>Fungi</taxon>
        <taxon>Dikarya</taxon>
        <taxon>Ascomycota</taxon>
        <taxon>Pezizomycotina</taxon>
        <taxon>Sordariomycetes</taxon>
        <taxon>Sordariomycetidae</taxon>
        <taxon>Sordariales</taxon>
        <taxon>Lasiosphaeriaceae</taxon>
        <taxon>Lasiosphaeria</taxon>
    </lineage>
</organism>
<sequence length="191" mass="19352">MGKEGPSVAQVLAQAGTSPALRILFPDTAVTQAGSSISKEAGAPAPTLAIAASALGGKPPATKYIAISVDLDAPFVSFAVLAPALHGIDADLVAASAPDADGFVALDAASPDAAWNPMPWVGPGPPSISGPHRYVFLLFAQPDGLDAAKVKSLLGIKGTGLWPRVRWDEEAAEKKLGVGELLAGTFFTTKG</sequence>
<dbReference type="CDD" id="cd00866">
    <property type="entry name" value="PEBP_euk"/>
    <property type="match status" value="1"/>
</dbReference>